<keyword evidence="1" id="KW-0732">Signal</keyword>
<accession>A0A837KPK1</accession>
<evidence type="ECO:0000259" key="2">
    <source>
        <dbReference type="Pfam" id="PF01551"/>
    </source>
</evidence>
<dbReference type="GO" id="GO:0004222">
    <property type="term" value="F:metalloendopeptidase activity"/>
    <property type="evidence" value="ECO:0007669"/>
    <property type="project" value="TreeGrafter"/>
</dbReference>
<dbReference type="PANTHER" id="PTHR21666">
    <property type="entry name" value="PEPTIDASE-RELATED"/>
    <property type="match status" value="1"/>
</dbReference>
<dbReference type="EMBL" id="LDCN01000004">
    <property type="protein sequence ID" value="KLH98626.1"/>
    <property type="molecule type" value="Genomic_DNA"/>
</dbReference>
<dbReference type="CDD" id="cd12797">
    <property type="entry name" value="M23_peptidase"/>
    <property type="match status" value="1"/>
</dbReference>
<keyword evidence="6" id="KW-1185">Reference proteome</keyword>
<dbReference type="Proteomes" id="UP000035218">
    <property type="component" value="Unassembled WGS sequence"/>
</dbReference>
<reference evidence="4 5" key="1">
    <citation type="submission" date="2015-05" db="EMBL/GenBank/DDBJ databases">
        <title>Genome sequencing project for genomic taxonomy and phylogenomics of Bacillus-like bacteria.</title>
        <authorList>
            <person name="Liu B."/>
            <person name="Wang J."/>
            <person name="Zhu Y."/>
            <person name="Liu G."/>
            <person name="Chen Q."/>
            <person name="Chen Z."/>
            <person name="Lan J."/>
            <person name="Che J."/>
            <person name="Ge C."/>
            <person name="Shi H."/>
            <person name="Pan Z."/>
            <person name="Liu X."/>
        </authorList>
    </citation>
    <scope>NUCLEOTIDE SEQUENCE [LARGE SCALE GENOMIC DNA]</scope>
    <source>
        <strain evidence="4 5">DSM 9885</strain>
    </source>
</reference>
<protein>
    <recommendedName>
        <fullName evidence="2">M23ase beta-sheet core domain-containing protein</fullName>
    </recommendedName>
</protein>
<dbReference type="AlphaFoldDB" id="A0A837KPK1"/>
<reference evidence="3 6" key="2">
    <citation type="submission" date="2019-06" db="EMBL/GenBank/DDBJ databases">
        <title>Whole genome shotgun sequence of Brevibacillus formosus NBRC 15716.</title>
        <authorList>
            <person name="Hosoyama A."/>
            <person name="Uohara A."/>
            <person name="Ohji S."/>
            <person name="Ichikawa N."/>
        </authorList>
    </citation>
    <scope>NUCLEOTIDE SEQUENCE [LARGE SCALE GENOMIC DNA]</scope>
    <source>
        <strain evidence="3 6">NBRC 15716</strain>
    </source>
</reference>
<evidence type="ECO:0000313" key="4">
    <source>
        <dbReference type="EMBL" id="KLH98626.1"/>
    </source>
</evidence>
<dbReference type="SUPFAM" id="SSF51261">
    <property type="entry name" value="Duplicated hybrid motif"/>
    <property type="match status" value="1"/>
</dbReference>
<dbReference type="InterPro" id="IPR050570">
    <property type="entry name" value="Cell_wall_metabolism_enzyme"/>
</dbReference>
<feature type="domain" description="M23ase beta-sheet core" evidence="2">
    <location>
        <begin position="70"/>
        <end position="164"/>
    </location>
</feature>
<dbReference type="InterPro" id="IPR016047">
    <property type="entry name" value="M23ase_b-sheet_dom"/>
</dbReference>
<dbReference type="OrthoDB" id="9805799at2"/>
<evidence type="ECO:0000313" key="6">
    <source>
        <dbReference type="Proteomes" id="UP000319498"/>
    </source>
</evidence>
<evidence type="ECO:0000313" key="3">
    <source>
        <dbReference type="EMBL" id="GED60882.1"/>
    </source>
</evidence>
<dbReference type="GeneID" id="87586698"/>
<dbReference type="Gene3D" id="2.70.70.10">
    <property type="entry name" value="Glucose Permease (Domain IIA)"/>
    <property type="match status" value="1"/>
</dbReference>
<dbReference type="InterPro" id="IPR011055">
    <property type="entry name" value="Dup_hybrid_motif"/>
</dbReference>
<dbReference type="PANTHER" id="PTHR21666:SF270">
    <property type="entry name" value="MUREIN HYDROLASE ACTIVATOR ENVC"/>
    <property type="match status" value="1"/>
</dbReference>
<dbReference type="Proteomes" id="UP000319498">
    <property type="component" value="Unassembled WGS sequence"/>
</dbReference>
<feature type="chain" id="PRO_5033003613" description="M23ase beta-sheet core domain-containing protein" evidence="1">
    <location>
        <begin position="25"/>
        <end position="173"/>
    </location>
</feature>
<organism evidence="4 5">
    <name type="scientific">Brevibacillus formosus</name>
    <dbReference type="NCBI Taxonomy" id="54913"/>
    <lineage>
        <taxon>Bacteria</taxon>
        <taxon>Bacillati</taxon>
        <taxon>Bacillota</taxon>
        <taxon>Bacilli</taxon>
        <taxon>Bacillales</taxon>
        <taxon>Paenibacillaceae</taxon>
        <taxon>Brevibacillus</taxon>
    </lineage>
</organism>
<dbReference type="RefSeq" id="WP_047071094.1">
    <property type="nucleotide sequence ID" value="NZ_BJOL01000036.1"/>
</dbReference>
<dbReference type="Pfam" id="PF01551">
    <property type="entry name" value="Peptidase_M23"/>
    <property type="match status" value="1"/>
</dbReference>
<dbReference type="EMBL" id="BJOL01000036">
    <property type="protein sequence ID" value="GED60882.1"/>
    <property type="molecule type" value="Genomic_DNA"/>
</dbReference>
<feature type="signal peptide" evidence="1">
    <location>
        <begin position="1"/>
        <end position="24"/>
    </location>
</feature>
<evidence type="ECO:0000313" key="5">
    <source>
        <dbReference type="Proteomes" id="UP000035218"/>
    </source>
</evidence>
<gene>
    <name evidence="4" type="ORF">AA984_16685</name>
    <name evidence="3" type="ORF">BFO01nite_50140</name>
</gene>
<evidence type="ECO:0000256" key="1">
    <source>
        <dbReference type="SAM" id="SignalP"/>
    </source>
</evidence>
<name>A0A837KPK1_9BACL</name>
<sequence>MKIKTIAILSLLTLAVTLTPTAFAAEASNSSQPSNMIETRFSLEAPIHDTYVISSDFGLQINPETKESKGHNGLDYATAKGTAIFAASDGIVLFADSNQGYGETIIIKHNSEFSTLYGHILPGSFLVKPGDTVKKGQKIAEVGSSETGDMLHFSVIKQGTLVDPTDYLPQSTR</sequence>
<comment type="caution">
    <text evidence="4">The sequence shown here is derived from an EMBL/GenBank/DDBJ whole genome shotgun (WGS) entry which is preliminary data.</text>
</comment>
<proteinExistence type="predicted"/>